<feature type="domain" description="ChlI/MoxR AAA lid" evidence="2">
    <location>
        <begin position="228"/>
        <end position="299"/>
    </location>
</feature>
<organism evidence="3 4">
    <name type="scientific">Pseudobutyrivibrio xylanivorans</name>
    <dbReference type="NCBI Taxonomy" id="185007"/>
    <lineage>
        <taxon>Bacteria</taxon>
        <taxon>Bacillati</taxon>
        <taxon>Bacillota</taxon>
        <taxon>Clostridia</taxon>
        <taxon>Lachnospirales</taxon>
        <taxon>Lachnospiraceae</taxon>
        <taxon>Pseudobutyrivibrio</taxon>
    </lineage>
</organism>
<dbReference type="InterPro" id="IPR011703">
    <property type="entry name" value="ATPase_AAA-3"/>
</dbReference>
<dbReference type="SUPFAM" id="SSF52540">
    <property type="entry name" value="P-loop containing nucleoside triphosphate hydrolases"/>
    <property type="match status" value="1"/>
</dbReference>
<evidence type="ECO:0000313" key="3">
    <source>
        <dbReference type="EMBL" id="NEX01701.1"/>
    </source>
</evidence>
<reference evidence="3 4" key="2">
    <citation type="submission" date="2020-03" db="EMBL/GenBank/DDBJ databases">
        <title>Investigating the evolutionary divergence of the Butyrivibrio group.</title>
        <authorList>
            <person name="Skvortsov T."/>
            <person name="Santos F.G."/>
            <person name="Ting K.S."/>
            <person name="Creevey C.J."/>
        </authorList>
    </citation>
    <scope>NUCLEOTIDE SEQUENCE [LARGE SCALE GENOMIC DNA]</scope>
    <source>
        <strain evidence="3 4">MZ8</strain>
    </source>
</reference>
<evidence type="ECO:0000259" key="2">
    <source>
        <dbReference type="Pfam" id="PF17863"/>
    </source>
</evidence>
<comment type="caution">
    <text evidence="3">The sequence shown here is derived from an EMBL/GenBank/DDBJ whole genome shotgun (WGS) entry which is preliminary data.</text>
</comment>
<dbReference type="Pfam" id="PF17863">
    <property type="entry name" value="AAA_lid_2"/>
    <property type="match status" value="1"/>
</dbReference>
<dbReference type="PANTHER" id="PTHR42759:SF5">
    <property type="entry name" value="METHANOL DEHYDROGENASE REGULATOR"/>
    <property type="match status" value="1"/>
</dbReference>
<dbReference type="AlphaFoldDB" id="A0A6M0LLE2"/>
<dbReference type="InterPro" id="IPR041628">
    <property type="entry name" value="ChlI/MoxR_AAA_lid"/>
</dbReference>
<dbReference type="Proteomes" id="UP000473091">
    <property type="component" value="Unassembled WGS sequence"/>
</dbReference>
<feature type="domain" description="ATPase AAA-3" evidence="1">
    <location>
        <begin position="35"/>
        <end position="165"/>
    </location>
</feature>
<dbReference type="InterPro" id="IPR050764">
    <property type="entry name" value="CbbQ/NirQ/NorQ/GpvN"/>
</dbReference>
<dbReference type="Pfam" id="PF07726">
    <property type="entry name" value="AAA_3"/>
    <property type="match status" value="1"/>
</dbReference>
<dbReference type="PANTHER" id="PTHR42759">
    <property type="entry name" value="MOXR FAMILY PROTEIN"/>
    <property type="match status" value="1"/>
</dbReference>
<dbReference type="RefSeq" id="WP_090487863.1">
    <property type="nucleotide sequence ID" value="NZ_VTVE01000002.1"/>
</dbReference>
<dbReference type="InterPro" id="IPR027417">
    <property type="entry name" value="P-loop_NTPase"/>
</dbReference>
<proteinExistence type="predicted"/>
<dbReference type="Gene3D" id="3.40.50.300">
    <property type="entry name" value="P-loop containing nucleotide triphosphate hydrolases"/>
    <property type="match status" value="1"/>
</dbReference>
<evidence type="ECO:0000259" key="1">
    <source>
        <dbReference type="Pfam" id="PF07726"/>
    </source>
</evidence>
<dbReference type="EMBL" id="VTVE01000002">
    <property type="protein sequence ID" value="NEX01701.1"/>
    <property type="molecule type" value="Genomic_DNA"/>
</dbReference>
<dbReference type="GO" id="GO:0005524">
    <property type="term" value="F:ATP binding"/>
    <property type="evidence" value="ECO:0007669"/>
    <property type="project" value="InterPro"/>
</dbReference>
<sequence>MGENIQKLKSNIEQRIVGKGPVLDKIIACLLADGHVLLEDVPGVGKTSIVKALSDSIDLSFSRIQCTPDTTPSDITGFSMYDQKTGDFKVIDGPVMNNILLADELNRTSPKTQAALLEVMEEHTVTIDGKKRSVPEPFMVIATQNPTEMAGTYPIPESQMDRFMIKLSVGYPDAKASEEMATRFLDGTLHEKTSSVLSGTDIIAMRKEVNSVTIHEDLRRYGVKIVEETRNTPEISCGASPRGLLSMLRFAQALAYISERDYCIPEDIAEAASYTLPHRIMLTTEAKLSKTTKEFLVQQILHRVKVS</sequence>
<protein>
    <submittedName>
        <fullName evidence="3">MoxR family ATPase</fullName>
    </submittedName>
</protein>
<evidence type="ECO:0000313" key="4">
    <source>
        <dbReference type="Proteomes" id="UP000473091"/>
    </source>
</evidence>
<dbReference type="GO" id="GO:0016887">
    <property type="term" value="F:ATP hydrolysis activity"/>
    <property type="evidence" value="ECO:0007669"/>
    <property type="project" value="InterPro"/>
</dbReference>
<dbReference type="PIRSF" id="PIRSF002849">
    <property type="entry name" value="AAA_ATPase_chaperone_MoxR_prd"/>
    <property type="match status" value="1"/>
</dbReference>
<name>A0A6M0LLE2_PSEXY</name>
<reference evidence="3 4" key="1">
    <citation type="submission" date="2019-09" db="EMBL/GenBank/DDBJ databases">
        <authorList>
            <person name="Pidcock S.E."/>
            <person name="Huws S.A."/>
        </authorList>
    </citation>
    <scope>NUCLEOTIDE SEQUENCE [LARGE SCALE GENOMIC DNA]</scope>
    <source>
        <strain evidence="3 4">MZ8</strain>
    </source>
</reference>
<gene>
    <name evidence="3" type="ORF">F0Q01_07400</name>
</gene>
<accession>A0A6M0LLE2</accession>
<dbReference type="Gene3D" id="1.10.8.80">
    <property type="entry name" value="Magnesium chelatase subunit I, C-Terminal domain"/>
    <property type="match status" value="1"/>
</dbReference>